<sequence length="118" mass="13166">MAMIGAFKKAILSHVRIPVTHNALSVTGIRTSPHFANIFRSFSSHGDAHITKDEVTERILAVVKDFPKIDPSKVNLEDDCSLYSHFMVSLMLVHTLGPTLVVRIRKTEIFSTMCLAIM</sequence>
<reference evidence="1" key="1">
    <citation type="submission" date="2024-03" db="EMBL/GenBank/DDBJ databases">
        <title>WGS assembly of Saponaria officinalis var. Norfolk2.</title>
        <authorList>
            <person name="Jenkins J."/>
            <person name="Shu S."/>
            <person name="Grimwood J."/>
            <person name="Barry K."/>
            <person name="Goodstein D."/>
            <person name="Schmutz J."/>
            <person name="Leebens-Mack J."/>
            <person name="Osbourn A."/>
        </authorList>
    </citation>
    <scope>NUCLEOTIDE SEQUENCE [LARGE SCALE GENOMIC DNA]</scope>
    <source>
        <strain evidence="1">JIC</strain>
    </source>
</reference>
<dbReference type="AlphaFoldDB" id="A0AAW1K7H6"/>
<comment type="caution">
    <text evidence="1">The sequence shown here is derived from an EMBL/GenBank/DDBJ whole genome shotgun (WGS) entry which is preliminary data.</text>
</comment>
<organism evidence="1 2">
    <name type="scientific">Saponaria officinalis</name>
    <name type="common">Common soapwort</name>
    <name type="synonym">Lychnis saponaria</name>
    <dbReference type="NCBI Taxonomy" id="3572"/>
    <lineage>
        <taxon>Eukaryota</taxon>
        <taxon>Viridiplantae</taxon>
        <taxon>Streptophyta</taxon>
        <taxon>Embryophyta</taxon>
        <taxon>Tracheophyta</taxon>
        <taxon>Spermatophyta</taxon>
        <taxon>Magnoliopsida</taxon>
        <taxon>eudicotyledons</taxon>
        <taxon>Gunneridae</taxon>
        <taxon>Pentapetalae</taxon>
        <taxon>Caryophyllales</taxon>
        <taxon>Caryophyllaceae</taxon>
        <taxon>Caryophylleae</taxon>
        <taxon>Saponaria</taxon>
    </lineage>
</organism>
<protein>
    <submittedName>
        <fullName evidence="1">Uncharacterized protein</fullName>
    </submittedName>
</protein>
<keyword evidence="2" id="KW-1185">Reference proteome</keyword>
<evidence type="ECO:0000313" key="2">
    <source>
        <dbReference type="Proteomes" id="UP001443914"/>
    </source>
</evidence>
<name>A0AAW1K7H6_SAPOF</name>
<proteinExistence type="predicted"/>
<gene>
    <name evidence="1" type="ORF">RND81_06G036700</name>
</gene>
<evidence type="ECO:0000313" key="1">
    <source>
        <dbReference type="EMBL" id="KAK9713579.1"/>
    </source>
</evidence>
<accession>A0AAW1K7H6</accession>
<dbReference type="Proteomes" id="UP001443914">
    <property type="component" value="Unassembled WGS sequence"/>
</dbReference>
<dbReference type="EMBL" id="JBDFQZ010000006">
    <property type="protein sequence ID" value="KAK9713579.1"/>
    <property type="molecule type" value="Genomic_DNA"/>
</dbReference>